<evidence type="ECO:0000256" key="2">
    <source>
        <dbReference type="ARBA" id="ARBA00010617"/>
    </source>
</evidence>
<name>A0A8H6IS71_9PEZI</name>
<dbReference type="EMBL" id="WIGN01000424">
    <property type="protein sequence ID" value="KAF6793772.1"/>
    <property type="molecule type" value="Genomic_DNA"/>
</dbReference>
<evidence type="ECO:0000313" key="8">
    <source>
        <dbReference type="EMBL" id="KAF6793772.1"/>
    </source>
</evidence>
<dbReference type="Pfam" id="PF00067">
    <property type="entry name" value="p450"/>
    <property type="match status" value="1"/>
</dbReference>
<proteinExistence type="inferred from homology"/>
<evidence type="ECO:0000256" key="5">
    <source>
        <dbReference type="ARBA" id="ARBA00023004"/>
    </source>
</evidence>
<dbReference type="InterPro" id="IPR036396">
    <property type="entry name" value="Cyt_P450_sf"/>
</dbReference>
<comment type="cofactor">
    <cofactor evidence="1 7">
        <name>heme</name>
        <dbReference type="ChEBI" id="CHEBI:30413"/>
    </cofactor>
</comment>
<dbReference type="GO" id="GO:0008395">
    <property type="term" value="F:steroid hydroxylase activity"/>
    <property type="evidence" value="ECO:0007669"/>
    <property type="project" value="TreeGrafter"/>
</dbReference>
<dbReference type="InterPro" id="IPR050529">
    <property type="entry name" value="CYP450_sterol_14alpha_dmase"/>
</dbReference>
<dbReference type="GO" id="GO:0020037">
    <property type="term" value="F:heme binding"/>
    <property type="evidence" value="ECO:0007669"/>
    <property type="project" value="InterPro"/>
</dbReference>
<keyword evidence="6" id="KW-0560">Oxidoreductase</keyword>
<accession>A0A8H6IS71</accession>
<evidence type="ECO:0000256" key="7">
    <source>
        <dbReference type="PIRSR" id="PIRSR602403-1"/>
    </source>
</evidence>
<organism evidence="8 9">
    <name type="scientific">Colletotrichum sojae</name>
    <dbReference type="NCBI Taxonomy" id="2175907"/>
    <lineage>
        <taxon>Eukaryota</taxon>
        <taxon>Fungi</taxon>
        <taxon>Dikarya</taxon>
        <taxon>Ascomycota</taxon>
        <taxon>Pezizomycotina</taxon>
        <taxon>Sordariomycetes</taxon>
        <taxon>Hypocreomycetidae</taxon>
        <taxon>Glomerellales</taxon>
        <taxon>Glomerellaceae</taxon>
        <taxon>Colletotrichum</taxon>
        <taxon>Colletotrichum orchidearum species complex</taxon>
    </lineage>
</organism>
<evidence type="ECO:0000256" key="6">
    <source>
        <dbReference type="ARBA" id="ARBA00023033"/>
    </source>
</evidence>
<dbReference type="PANTHER" id="PTHR24304:SF2">
    <property type="entry name" value="24-HYDROXYCHOLESTEROL 7-ALPHA-HYDROXYLASE"/>
    <property type="match status" value="1"/>
</dbReference>
<dbReference type="SUPFAM" id="SSF48264">
    <property type="entry name" value="Cytochrome P450"/>
    <property type="match status" value="1"/>
</dbReference>
<dbReference type="PANTHER" id="PTHR24304">
    <property type="entry name" value="CYTOCHROME P450 FAMILY 7"/>
    <property type="match status" value="1"/>
</dbReference>
<keyword evidence="3 7" id="KW-0349">Heme</keyword>
<keyword evidence="9" id="KW-1185">Reference proteome</keyword>
<evidence type="ECO:0000256" key="3">
    <source>
        <dbReference type="ARBA" id="ARBA00022617"/>
    </source>
</evidence>
<keyword evidence="6" id="KW-0503">Monooxygenase</keyword>
<evidence type="ECO:0000256" key="4">
    <source>
        <dbReference type="ARBA" id="ARBA00022723"/>
    </source>
</evidence>
<dbReference type="InterPro" id="IPR002403">
    <property type="entry name" value="Cyt_P450_E_grp-IV"/>
</dbReference>
<keyword evidence="5 7" id="KW-0408">Iron</keyword>
<dbReference type="GO" id="GO:0005506">
    <property type="term" value="F:iron ion binding"/>
    <property type="evidence" value="ECO:0007669"/>
    <property type="project" value="InterPro"/>
</dbReference>
<dbReference type="PRINTS" id="PR00465">
    <property type="entry name" value="EP450IV"/>
</dbReference>
<dbReference type="InterPro" id="IPR001128">
    <property type="entry name" value="Cyt_P450"/>
</dbReference>
<dbReference type="Proteomes" id="UP000652219">
    <property type="component" value="Unassembled WGS sequence"/>
</dbReference>
<gene>
    <name evidence="8" type="ORF">CSOJ01_13846</name>
</gene>
<comment type="similarity">
    <text evidence="2">Belongs to the cytochrome P450 family.</text>
</comment>
<evidence type="ECO:0000256" key="1">
    <source>
        <dbReference type="ARBA" id="ARBA00001971"/>
    </source>
</evidence>
<evidence type="ECO:0000313" key="9">
    <source>
        <dbReference type="Proteomes" id="UP000652219"/>
    </source>
</evidence>
<keyword evidence="4 7" id="KW-0479">Metal-binding</keyword>
<reference evidence="8 9" key="1">
    <citation type="journal article" date="2020" name="Phytopathology">
        <title>Genome Sequence Resources of Colletotrichum truncatum, C. plurivorum, C. musicola, and C. sojae: Four Species Pathogenic to Soybean (Glycine max).</title>
        <authorList>
            <person name="Rogerio F."/>
            <person name="Boufleur T.R."/>
            <person name="Ciampi-Guillardi M."/>
            <person name="Sukno S.A."/>
            <person name="Thon M.R."/>
            <person name="Massola Junior N.S."/>
            <person name="Baroncelli R."/>
        </authorList>
    </citation>
    <scope>NUCLEOTIDE SEQUENCE [LARGE SCALE GENOMIC DNA]</scope>
    <source>
        <strain evidence="8 9">LFN0009</strain>
    </source>
</reference>
<dbReference type="GO" id="GO:0016705">
    <property type="term" value="F:oxidoreductase activity, acting on paired donors, with incorporation or reduction of molecular oxygen"/>
    <property type="evidence" value="ECO:0007669"/>
    <property type="project" value="InterPro"/>
</dbReference>
<sequence length="485" mass="54494">MFRNSRDSVPVPGLFDALTVFFGLTPRESAVFDHAHISNFEDRHGEGYRTSHPDPSRRIIEHQRRDFARFLTGDSLADIMGRFHGNLRCELARPLKSPTTQEQLPDLYSLVRNAVFRAEVEAIYGEAVFSVRPSFCEDFWAFYDAFPVVARGLPRWLFPSHYRARDRMLDNFRAWRSFCNSRIDLSDDDLDDCDYEPVWGTRYVRRMVQRHEKMGFSNDGIASVMLGYLFVTTANTIPATAWMVLHALLDESLTRRMRQELSLHGLHRTSSAPDILKLSSTPLLNSVYRETLRLHLAGAIGRANAMPGLASHQSGSITMTASWLGGLDSSFWNEGVVVAGGGPEHPVDSFWAERFLEYPDDPASGPLRSAKAAYARANISARGSTPKTADDDSRARIVNTGLRGHWFPFGGGAWRCPGETLARATVLTSVLVLLQDFEVDFIDVEGARKVSSTHRHRTLPFGTHAFASPVPIKVRKRVAKREDIP</sequence>
<protein>
    <submittedName>
        <fullName evidence="8">Nacht and ankyrin domain protein</fullName>
    </submittedName>
</protein>
<comment type="caution">
    <text evidence="8">The sequence shown here is derived from an EMBL/GenBank/DDBJ whole genome shotgun (WGS) entry which is preliminary data.</text>
</comment>
<feature type="binding site" description="axial binding residue" evidence="7">
    <location>
        <position position="416"/>
    </location>
    <ligand>
        <name>heme</name>
        <dbReference type="ChEBI" id="CHEBI:30413"/>
    </ligand>
    <ligandPart>
        <name>Fe</name>
        <dbReference type="ChEBI" id="CHEBI:18248"/>
    </ligandPart>
</feature>
<dbReference type="AlphaFoldDB" id="A0A8H6IS71"/>
<dbReference type="Gene3D" id="1.10.630.10">
    <property type="entry name" value="Cytochrome P450"/>
    <property type="match status" value="1"/>
</dbReference>